<accession>A0ABX8SKE6</accession>
<evidence type="ECO:0000259" key="1">
    <source>
        <dbReference type="Pfam" id="PF13910"/>
    </source>
</evidence>
<proteinExistence type="predicted"/>
<feature type="domain" description="DUF7380" evidence="2">
    <location>
        <begin position="8"/>
        <end position="178"/>
    </location>
</feature>
<dbReference type="Pfam" id="PF13910">
    <property type="entry name" value="DUF4209"/>
    <property type="match status" value="1"/>
</dbReference>
<sequence length="615" mass="68325">MSIECATVLDPDALAHAAWAKAITSAAAAGGDYHDYWTVLDGAAKQVRESTPELERTFALFGGIASLMLQADKPAEPYSPAIVTSTGRTMAEEDLGQEELAFLASIINGVEPAKLRARIGDILWRRSARENRYRFGAIALDAYMLVDLTPDSWASDGEGCWARAIELAYRTNAKEKLTQICQTLLTLFDQATVDDGYYTMALATLLFRSRVPETDAPKIADRMLALSSEMEASGDLWRARDFVLEAERWYRRLGMGETVVDIHVREADLWQREAATILATDKARAAVAASHLESALKALLKVPRAQRRDRGLDTRIEQVRWKVRDAHAAAVEQMTTFDSGAIDLTKAARQARGRVKDLDVLTALMKFVTLAPYASEADARQEATSAVNEPRLINLVSRTVYTSDARVAARSTPTLGEDNQDERIWHVMVSDFSNRAIALTNGAILPALSQLQVEHRLSLRDFRNIAQSSAVVPADREGLFASALFHGFNRDFTSALYILAPQMENLVRQVMKSVRVSTTTFDADNIETENSLNALLERPEAAEIFGADVVFELRALYCEQVGPNLRNEVAHGLLDDDGSASLYAVYAWRQALRLIYMPFWKRYHVEAEPTNDSDQ</sequence>
<dbReference type="RefSeq" id="WP_219083682.1">
    <property type="nucleotide sequence ID" value="NZ_CP079216.1"/>
</dbReference>
<dbReference type="EMBL" id="CP079216">
    <property type="protein sequence ID" value="QXT63755.1"/>
    <property type="molecule type" value="Genomic_DNA"/>
</dbReference>
<dbReference type="Pfam" id="PF24098">
    <property type="entry name" value="DUF7380"/>
    <property type="match status" value="1"/>
</dbReference>
<evidence type="ECO:0000259" key="2">
    <source>
        <dbReference type="Pfam" id="PF24098"/>
    </source>
</evidence>
<dbReference type="Proteomes" id="UP000824504">
    <property type="component" value="Chromosome"/>
</dbReference>
<dbReference type="InterPro" id="IPR055804">
    <property type="entry name" value="DUF7380"/>
</dbReference>
<protein>
    <submittedName>
        <fullName evidence="3">DUF4209 domain-containing protein</fullName>
    </submittedName>
</protein>
<dbReference type="InterPro" id="IPR025209">
    <property type="entry name" value="DUF4209"/>
</dbReference>
<feature type="domain" description="DUF4209" evidence="1">
    <location>
        <begin position="504"/>
        <end position="591"/>
    </location>
</feature>
<keyword evidence="4" id="KW-1185">Reference proteome</keyword>
<evidence type="ECO:0000313" key="4">
    <source>
        <dbReference type="Proteomes" id="UP000824504"/>
    </source>
</evidence>
<name>A0ABX8SKE6_9ACTN</name>
<reference evidence="3 4" key="1">
    <citation type="submission" date="2021-07" db="EMBL/GenBank/DDBJ databases">
        <title>complete genome sequencing of Tessaracoccus sp.J1M15.</title>
        <authorList>
            <person name="Bae J.-W."/>
            <person name="Kim D.-y."/>
        </authorList>
    </citation>
    <scope>NUCLEOTIDE SEQUENCE [LARGE SCALE GENOMIC DNA]</scope>
    <source>
        <strain evidence="3 4">J1M15</strain>
    </source>
</reference>
<organism evidence="3 4">
    <name type="scientific">Tessaracoccus palaemonis</name>
    <dbReference type="NCBI Taxonomy" id="2829499"/>
    <lineage>
        <taxon>Bacteria</taxon>
        <taxon>Bacillati</taxon>
        <taxon>Actinomycetota</taxon>
        <taxon>Actinomycetes</taxon>
        <taxon>Propionibacteriales</taxon>
        <taxon>Propionibacteriaceae</taxon>
        <taxon>Tessaracoccus</taxon>
    </lineage>
</organism>
<gene>
    <name evidence="3" type="ORF">KDB89_04585</name>
</gene>
<evidence type="ECO:0000313" key="3">
    <source>
        <dbReference type="EMBL" id="QXT63755.1"/>
    </source>
</evidence>